<evidence type="ECO:0000313" key="2">
    <source>
        <dbReference type="EMBL" id="WWF06067.1"/>
    </source>
</evidence>
<feature type="domain" description="Helix-turn-helix" evidence="1">
    <location>
        <begin position="12"/>
        <end position="61"/>
    </location>
</feature>
<dbReference type="NCBIfam" id="TIGR01764">
    <property type="entry name" value="excise"/>
    <property type="match status" value="1"/>
</dbReference>
<sequence length="66" mass="7383">MSQTTTVEFPELLTVKEVAQICGVPVSTVYHWVALGEGPPSFKLGKHRRFDAAEARAWLDEAKARR</sequence>
<dbReference type="SUPFAM" id="SSF46955">
    <property type="entry name" value="Putative DNA-binding domain"/>
    <property type="match status" value="1"/>
</dbReference>
<evidence type="ECO:0000259" key="1">
    <source>
        <dbReference type="Pfam" id="PF12728"/>
    </source>
</evidence>
<reference evidence="2 3" key="1">
    <citation type="submission" date="2022-09" db="EMBL/GenBank/DDBJ databases">
        <title>Complete genome sequence of Janibacter terrae strain COS04-44, PCL-degrading bacteria isolated from oil spilled coast.</title>
        <authorList>
            <person name="Park H."/>
            <person name="Kim J.Y."/>
            <person name="An S.H."/>
            <person name="Lee C.M."/>
            <person name="Weon H.-Y."/>
        </authorList>
    </citation>
    <scope>NUCLEOTIDE SEQUENCE [LARGE SCALE GENOMIC DNA]</scope>
    <source>
        <strain evidence="2 3">COS04-44</strain>
    </source>
</reference>
<dbReference type="InterPro" id="IPR036388">
    <property type="entry name" value="WH-like_DNA-bd_sf"/>
</dbReference>
<name>A0ABZ2FFG4_9MICO</name>
<accession>A0ABZ2FFG4</accession>
<protein>
    <submittedName>
        <fullName evidence="2">Helix-turn-helix domain-containing protein</fullName>
    </submittedName>
</protein>
<dbReference type="Gene3D" id="1.10.10.10">
    <property type="entry name" value="Winged helix-like DNA-binding domain superfamily/Winged helix DNA-binding domain"/>
    <property type="match status" value="1"/>
</dbReference>
<evidence type="ECO:0000313" key="3">
    <source>
        <dbReference type="Proteomes" id="UP001381003"/>
    </source>
</evidence>
<dbReference type="InterPro" id="IPR010093">
    <property type="entry name" value="SinI_DNA-bd"/>
</dbReference>
<proteinExistence type="predicted"/>
<dbReference type="EMBL" id="CP104874">
    <property type="protein sequence ID" value="WWF06067.1"/>
    <property type="molecule type" value="Genomic_DNA"/>
</dbReference>
<dbReference type="Pfam" id="PF12728">
    <property type="entry name" value="HTH_17"/>
    <property type="match status" value="1"/>
</dbReference>
<dbReference type="InterPro" id="IPR041657">
    <property type="entry name" value="HTH_17"/>
</dbReference>
<gene>
    <name evidence="2" type="ORF">N5P18_04130</name>
</gene>
<keyword evidence="3" id="KW-1185">Reference proteome</keyword>
<dbReference type="RefSeq" id="WP_338538770.1">
    <property type="nucleotide sequence ID" value="NZ_CP104874.1"/>
</dbReference>
<dbReference type="Proteomes" id="UP001381003">
    <property type="component" value="Chromosome"/>
</dbReference>
<organism evidence="2 3">
    <name type="scientific">Janibacter terrae</name>
    <dbReference type="NCBI Taxonomy" id="103817"/>
    <lineage>
        <taxon>Bacteria</taxon>
        <taxon>Bacillati</taxon>
        <taxon>Actinomycetota</taxon>
        <taxon>Actinomycetes</taxon>
        <taxon>Micrococcales</taxon>
        <taxon>Intrasporangiaceae</taxon>
        <taxon>Janibacter</taxon>
    </lineage>
</organism>
<dbReference type="InterPro" id="IPR009061">
    <property type="entry name" value="DNA-bd_dom_put_sf"/>
</dbReference>